<protein>
    <submittedName>
        <fullName evidence="2">Uncharacterized protein</fullName>
    </submittedName>
</protein>
<dbReference type="InParanoid" id="F4RTC5"/>
<evidence type="ECO:0000313" key="3">
    <source>
        <dbReference type="Proteomes" id="UP000001072"/>
    </source>
</evidence>
<dbReference type="RefSeq" id="XP_007412497.1">
    <property type="nucleotide sequence ID" value="XM_007412435.1"/>
</dbReference>
<evidence type="ECO:0000313" key="2">
    <source>
        <dbReference type="EMBL" id="EGG04368.1"/>
    </source>
</evidence>
<accession>F4RTC5</accession>
<dbReference type="HOGENOM" id="CLU_119639_0_0_1"/>
<reference evidence="3" key="1">
    <citation type="journal article" date="2011" name="Proc. Natl. Acad. Sci. U.S.A.">
        <title>Obligate biotrophy features unraveled by the genomic analysis of rust fungi.</title>
        <authorList>
            <person name="Duplessis S."/>
            <person name="Cuomo C.A."/>
            <person name="Lin Y.-C."/>
            <person name="Aerts A."/>
            <person name="Tisserant E."/>
            <person name="Veneault-Fourrey C."/>
            <person name="Joly D.L."/>
            <person name="Hacquard S."/>
            <person name="Amselem J."/>
            <person name="Cantarel B.L."/>
            <person name="Chiu R."/>
            <person name="Coutinho P.M."/>
            <person name="Feau N."/>
            <person name="Field M."/>
            <person name="Frey P."/>
            <person name="Gelhaye E."/>
            <person name="Goldberg J."/>
            <person name="Grabherr M.G."/>
            <person name="Kodira C.D."/>
            <person name="Kohler A."/>
            <person name="Kuees U."/>
            <person name="Lindquist E.A."/>
            <person name="Lucas S.M."/>
            <person name="Mago R."/>
            <person name="Mauceli E."/>
            <person name="Morin E."/>
            <person name="Murat C."/>
            <person name="Pangilinan J.L."/>
            <person name="Park R."/>
            <person name="Pearson M."/>
            <person name="Quesneville H."/>
            <person name="Rouhier N."/>
            <person name="Sakthikumar S."/>
            <person name="Salamov A.A."/>
            <person name="Schmutz J."/>
            <person name="Selles B."/>
            <person name="Shapiro H."/>
            <person name="Tanguay P."/>
            <person name="Tuskan G.A."/>
            <person name="Henrissat B."/>
            <person name="Van de Peer Y."/>
            <person name="Rouze P."/>
            <person name="Ellis J.G."/>
            <person name="Dodds P.N."/>
            <person name="Schein J.E."/>
            <person name="Zhong S."/>
            <person name="Hamelin R.C."/>
            <person name="Grigoriev I.V."/>
            <person name="Szabo L.J."/>
            <person name="Martin F."/>
        </authorList>
    </citation>
    <scope>NUCLEOTIDE SEQUENCE [LARGE SCALE GENOMIC DNA]</scope>
    <source>
        <strain evidence="3">98AG31 / pathotype 3-4-7</strain>
    </source>
</reference>
<feature type="region of interest" description="Disordered" evidence="1">
    <location>
        <begin position="94"/>
        <end position="156"/>
    </location>
</feature>
<keyword evidence="3" id="KW-1185">Reference proteome</keyword>
<feature type="compositionally biased region" description="Polar residues" evidence="1">
    <location>
        <begin position="94"/>
        <end position="104"/>
    </location>
</feature>
<gene>
    <name evidence="2" type="ORF">MELLADRAFT_108518</name>
</gene>
<dbReference type="VEuPathDB" id="FungiDB:MELLADRAFT_108518"/>
<dbReference type="GeneID" id="18923483"/>
<feature type="compositionally biased region" description="Basic and acidic residues" evidence="1">
    <location>
        <begin position="121"/>
        <end position="136"/>
    </location>
</feature>
<dbReference type="AlphaFoldDB" id="F4RTC5"/>
<sequence length="156" mass="17399">MQKTLHLRLLFSSVADKFLLENGGKRKKKAIDHVEDDSSEEGKSAMWSNSLCPLSQAKRVKLVDDMKPAYSQLVADATASATAKVKQQVKSIKTCKTQESNTVDEAQCGDSKRSHKGWVWVEERPESNDLLPKDNQHVQSQVETSSRRTRSGRAIG</sequence>
<proteinExistence type="predicted"/>
<evidence type="ECO:0000256" key="1">
    <source>
        <dbReference type="SAM" id="MobiDB-lite"/>
    </source>
</evidence>
<name>F4RTC5_MELLP</name>
<dbReference type="KEGG" id="mlr:MELLADRAFT_108518"/>
<organism evidence="3">
    <name type="scientific">Melampsora larici-populina (strain 98AG31 / pathotype 3-4-7)</name>
    <name type="common">Poplar leaf rust fungus</name>
    <dbReference type="NCBI Taxonomy" id="747676"/>
    <lineage>
        <taxon>Eukaryota</taxon>
        <taxon>Fungi</taxon>
        <taxon>Dikarya</taxon>
        <taxon>Basidiomycota</taxon>
        <taxon>Pucciniomycotina</taxon>
        <taxon>Pucciniomycetes</taxon>
        <taxon>Pucciniales</taxon>
        <taxon>Melampsoraceae</taxon>
        <taxon>Melampsora</taxon>
    </lineage>
</organism>
<dbReference type="Proteomes" id="UP000001072">
    <property type="component" value="Unassembled WGS sequence"/>
</dbReference>
<dbReference type="EMBL" id="GL883119">
    <property type="protein sequence ID" value="EGG04368.1"/>
    <property type="molecule type" value="Genomic_DNA"/>
</dbReference>
<feature type="compositionally biased region" description="Basic residues" evidence="1">
    <location>
        <begin position="147"/>
        <end position="156"/>
    </location>
</feature>